<evidence type="ECO:0000313" key="3">
    <source>
        <dbReference type="Proteomes" id="UP000320496"/>
    </source>
</evidence>
<evidence type="ECO:0000313" key="2">
    <source>
        <dbReference type="EMBL" id="QDU39185.1"/>
    </source>
</evidence>
<dbReference type="GO" id="GO:0016787">
    <property type="term" value="F:hydrolase activity"/>
    <property type="evidence" value="ECO:0007669"/>
    <property type="project" value="UniProtKB-KW"/>
</dbReference>
<reference evidence="2 3" key="1">
    <citation type="submission" date="2019-02" db="EMBL/GenBank/DDBJ databases">
        <title>Deep-cultivation of Planctomycetes and their phenomic and genomic characterization uncovers novel biology.</title>
        <authorList>
            <person name="Wiegand S."/>
            <person name="Jogler M."/>
            <person name="Boedeker C."/>
            <person name="Pinto D."/>
            <person name="Vollmers J."/>
            <person name="Rivas-Marin E."/>
            <person name="Kohn T."/>
            <person name="Peeters S.H."/>
            <person name="Heuer A."/>
            <person name="Rast P."/>
            <person name="Oberbeckmann S."/>
            <person name="Bunk B."/>
            <person name="Jeske O."/>
            <person name="Meyerdierks A."/>
            <person name="Storesund J.E."/>
            <person name="Kallscheuer N."/>
            <person name="Luecker S."/>
            <person name="Lage O.M."/>
            <person name="Pohl T."/>
            <person name="Merkel B.J."/>
            <person name="Hornburger P."/>
            <person name="Mueller R.-W."/>
            <person name="Bruemmer F."/>
            <person name="Labrenz M."/>
            <person name="Spormann A.M."/>
            <person name="Op den Camp H."/>
            <person name="Overmann J."/>
            <person name="Amann R."/>
            <person name="Jetten M.S.M."/>
            <person name="Mascher T."/>
            <person name="Medema M.H."/>
            <person name="Devos D.P."/>
            <person name="Kaster A.-K."/>
            <person name="Ovreas L."/>
            <person name="Rohde M."/>
            <person name="Galperin M.Y."/>
            <person name="Jogler C."/>
        </authorList>
    </citation>
    <scope>NUCLEOTIDE SEQUENCE [LARGE SCALE GENOMIC DNA]</scope>
    <source>
        <strain evidence="2 3">Mal4</strain>
    </source>
</reference>
<proteinExistence type="predicted"/>
<dbReference type="Gene3D" id="3.40.50.1820">
    <property type="entry name" value="alpha/beta hydrolase"/>
    <property type="match status" value="1"/>
</dbReference>
<dbReference type="OrthoDB" id="268106at2"/>
<dbReference type="RefSeq" id="WP_145370393.1">
    <property type="nucleotide sequence ID" value="NZ_CP036275.1"/>
</dbReference>
<keyword evidence="3" id="KW-1185">Reference proteome</keyword>
<dbReference type="KEGG" id="mri:Mal4_35210"/>
<sequence length="308" mass="34358">MSENPIPNPADDEASGESCPTPLSWEQVLEEFTRSGSPLEVGSTGGTITGATYGSGSPLYFLGGISGDHRLFALLAYLLREEHRCVLLDYPDLPGRLRPLERLNRIVDGILAVADQLQDEALLLYAANFGTVPAMELMRREPQRVRAALLQGAGLRYQLTAFERLVFRAGGAWPGRLERVPGWFSMQAQNHRPWFPPFDASRWQFLIDNLGATPACQAARRAGILTAVDYRESAEKLSMPIQLVRTEGEGRLTTVRQDELEQRLPNVRSEWMHTTGQLPYLTHPHRLVKLLRTFQQDAALEPAATEKG</sequence>
<dbReference type="EMBL" id="CP036275">
    <property type="protein sequence ID" value="QDU39185.1"/>
    <property type="molecule type" value="Genomic_DNA"/>
</dbReference>
<protein>
    <submittedName>
        <fullName evidence="2">Alpha/beta hydrolase family protein</fullName>
    </submittedName>
</protein>
<keyword evidence="2" id="KW-0378">Hydrolase</keyword>
<dbReference type="InterPro" id="IPR029058">
    <property type="entry name" value="AB_hydrolase_fold"/>
</dbReference>
<gene>
    <name evidence="2" type="ORF">Mal4_35210</name>
</gene>
<dbReference type="Proteomes" id="UP000320496">
    <property type="component" value="Chromosome"/>
</dbReference>
<dbReference type="SUPFAM" id="SSF53474">
    <property type="entry name" value="alpha/beta-Hydrolases"/>
    <property type="match status" value="1"/>
</dbReference>
<feature type="region of interest" description="Disordered" evidence="1">
    <location>
        <begin position="1"/>
        <end position="20"/>
    </location>
</feature>
<dbReference type="AlphaFoldDB" id="A0A517Z9M4"/>
<name>A0A517Z9M4_9PLAN</name>
<organism evidence="2 3">
    <name type="scientific">Maioricimonas rarisocia</name>
    <dbReference type="NCBI Taxonomy" id="2528026"/>
    <lineage>
        <taxon>Bacteria</taxon>
        <taxon>Pseudomonadati</taxon>
        <taxon>Planctomycetota</taxon>
        <taxon>Planctomycetia</taxon>
        <taxon>Planctomycetales</taxon>
        <taxon>Planctomycetaceae</taxon>
        <taxon>Maioricimonas</taxon>
    </lineage>
</organism>
<accession>A0A517Z9M4</accession>
<evidence type="ECO:0000256" key="1">
    <source>
        <dbReference type="SAM" id="MobiDB-lite"/>
    </source>
</evidence>